<dbReference type="PANTHER" id="PTHR31984:SF17">
    <property type="entry name" value="TRANSCRIPTIONAL REGULATOR"/>
    <property type="match status" value="1"/>
</dbReference>
<evidence type="ECO:0000313" key="3">
    <source>
        <dbReference type="EMBL" id="CAJ1961075.1"/>
    </source>
</evidence>
<keyword evidence="2" id="KW-0732">Signal</keyword>
<dbReference type="Gene3D" id="3.40.1740.10">
    <property type="entry name" value="VC0467-like"/>
    <property type="match status" value="2"/>
</dbReference>
<evidence type="ECO:0000313" key="4">
    <source>
        <dbReference type="Proteomes" id="UP001295423"/>
    </source>
</evidence>
<protein>
    <recommendedName>
        <fullName evidence="5">YqgE/AlgH family protein</fullName>
    </recommendedName>
</protein>
<feature type="chain" id="PRO_5042084152" description="YqgE/AlgH family protein" evidence="2">
    <location>
        <begin position="20"/>
        <end position="665"/>
    </location>
</feature>
<dbReference type="SUPFAM" id="SSF143456">
    <property type="entry name" value="VC0467-like"/>
    <property type="match status" value="2"/>
</dbReference>
<comment type="caution">
    <text evidence="3">The sequence shown here is derived from an EMBL/GenBank/DDBJ whole genome shotgun (WGS) entry which is preliminary data.</text>
</comment>
<feature type="signal peptide" evidence="2">
    <location>
        <begin position="1"/>
        <end position="19"/>
    </location>
</feature>
<reference evidence="3" key="1">
    <citation type="submission" date="2023-08" db="EMBL/GenBank/DDBJ databases">
        <authorList>
            <person name="Audoor S."/>
            <person name="Bilcke G."/>
        </authorList>
    </citation>
    <scope>NUCLEOTIDE SEQUENCE</scope>
</reference>
<dbReference type="PANTHER" id="PTHR31984">
    <property type="entry name" value="TRANSPORTER, PUTATIVE (DUF179)-RELATED"/>
    <property type="match status" value="1"/>
</dbReference>
<keyword evidence="4" id="KW-1185">Reference proteome</keyword>
<dbReference type="EMBL" id="CAKOGP040002080">
    <property type="protein sequence ID" value="CAJ1961075.1"/>
    <property type="molecule type" value="Genomic_DNA"/>
</dbReference>
<dbReference type="Pfam" id="PF02622">
    <property type="entry name" value="DUF179"/>
    <property type="match status" value="2"/>
</dbReference>
<gene>
    <name evidence="3" type="ORF">CYCCA115_LOCUS19027</name>
</gene>
<name>A0AAD2PWJ0_9STRA</name>
<evidence type="ECO:0000256" key="1">
    <source>
        <dbReference type="SAM" id="MobiDB-lite"/>
    </source>
</evidence>
<proteinExistence type="predicted"/>
<feature type="region of interest" description="Disordered" evidence="1">
    <location>
        <begin position="600"/>
        <end position="625"/>
    </location>
</feature>
<dbReference type="InterPro" id="IPR003774">
    <property type="entry name" value="AlgH-like"/>
</dbReference>
<organism evidence="3 4">
    <name type="scientific">Cylindrotheca closterium</name>
    <dbReference type="NCBI Taxonomy" id="2856"/>
    <lineage>
        <taxon>Eukaryota</taxon>
        <taxon>Sar</taxon>
        <taxon>Stramenopiles</taxon>
        <taxon>Ochrophyta</taxon>
        <taxon>Bacillariophyta</taxon>
        <taxon>Bacillariophyceae</taxon>
        <taxon>Bacillariophycidae</taxon>
        <taxon>Bacillariales</taxon>
        <taxon>Bacillariaceae</taxon>
        <taxon>Cylindrotheca</taxon>
    </lineage>
</organism>
<evidence type="ECO:0008006" key="5">
    <source>
        <dbReference type="Google" id="ProtNLM"/>
    </source>
</evidence>
<dbReference type="Proteomes" id="UP001295423">
    <property type="component" value="Unassembled WGS sequence"/>
</dbReference>
<feature type="compositionally biased region" description="Basic and acidic residues" evidence="1">
    <location>
        <begin position="601"/>
        <end position="612"/>
    </location>
</feature>
<sequence>MEKILILAVLVFASFSLNALPIEAFLVTVPTSQSCSIGSQLYSKPPDWDDDEEEDDDVAIKDQDWRAFRAKLVMGEKKPESTTDSSNTEESTQPIIDQGDLDGIGSLFEEDFAAEGVASVASKELELPDGITPLDPSQYAYDSGDMIEQGSVILGGVEQDFGFGLRQQYFHKCVLLLVDHEESTFTKGIILNRPTDMVLDDDVNPGKKWRVWFGGDVQGLDAKKPDIVCLHSLQNPKAISASIPVMNDIQWTSFDNAKRLVQAGVADVRDFWVFVGYAGWGPGQLKGELERNSWYMVATDSQTLLKELARQGEGAEPRDAGLDTWGLLMNMIGRGETAKEKSGGFDDLMLKEWAYKNLLSSVSGGGGGEQQRSPDNFKSNPEEVDDLMRVLGANKGSSVGYEGALLRASPTERSPFLLKNQEFHKSIVLILVDDEAATVGVVLNRPSTKGLDIKVSDKNTGSERVVRIPMRYGGQYAVKGQENLLWLHSSPRLKSLEIGSPIGEAEDAIWKCTAQDVMTAIGEGDAKAEDFIVVSGVSVWLKDFQAKGIEGELNSGTFKKVPKTARKNVWNSLLRLQDVMTQHNFHDTISLAQDAWSSADATRKGGDKEPKSSDQLPIGGLGEGFDEEDESFVFKSDVKVAKLADDALKSWVATFLLGVPSLAEE</sequence>
<feature type="compositionally biased region" description="Low complexity" evidence="1">
    <location>
        <begin position="82"/>
        <end position="92"/>
    </location>
</feature>
<accession>A0AAD2PWJ0</accession>
<dbReference type="AlphaFoldDB" id="A0AAD2PWJ0"/>
<dbReference type="PROSITE" id="PS51257">
    <property type="entry name" value="PROKAR_LIPOPROTEIN"/>
    <property type="match status" value="1"/>
</dbReference>
<feature type="region of interest" description="Disordered" evidence="1">
    <location>
        <begin position="76"/>
        <end position="97"/>
    </location>
</feature>
<evidence type="ECO:0000256" key="2">
    <source>
        <dbReference type="SAM" id="SignalP"/>
    </source>
</evidence>